<evidence type="ECO:0000256" key="2">
    <source>
        <dbReference type="ARBA" id="ARBA00022475"/>
    </source>
</evidence>
<dbReference type="PANTHER" id="PTHR43646:SF2">
    <property type="entry name" value="GLYCOSYLTRANSFERASE 2-LIKE DOMAIN-CONTAINING PROTEIN"/>
    <property type="match status" value="1"/>
</dbReference>
<name>A0ABD5V4Q4_9EURY</name>
<keyword evidence="2" id="KW-1003">Cell membrane</keyword>
<keyword evidence="4 7" id="KW-0808">Transferase</keyword>
<dbReference type="EMBL" id="JBHSXQ010000003">
    <property type="protein sequence ID" value="MFC6905801.1"/>
    <property type="molecule type" value="Genomic_DNA"/>
</dbReference>
<organism evidence="7 8">
    <name type="scientific">Halalkalicoccus tibetensis</name>
    <dbReference type="NCBI Taxonomy" id="175632"/>
    <lineage>
        <taxon>Archaea</taxon>
        <taxon>Methanobacteriati</taxon>
        <taxon>Methanobacteriota</taxon>
        <taxon>Stenosarchaea group</taxon>
        <taxon>Halobacteria</taxon>
        <taxon>Halobacteriales</taxon>
        <taxon>Halococcaceae</taxon>
        <taxon>Halalkalicoccus</taxon>
    </lineage>
</organism>
<proteinExistence type="predicted"/>
<keyword evidence="5" id="KW-0472">Membrane</keyword>
<dbReference type="EC" id="2.4.-.-" evidence="7"/>
<evidence type="ECO:0000256" key="4">
    <source>
        <dbReference type="ARBA" id="ARBA00022679"/>
    </source>
</evidence>
<feature type="domain" description="Glycosyltransferase 2-like" evidence="6">
    <location>
        <begin position="5"/>
        <end position="144"/>
    </location>
</feature>
<gene>
    <name evidence="7" type="ORF">ACFQGH_11400</name>
</gene>
<dbReference type="AlphaFoldDB" id="A0ABD5V4Q4"/>
<dbReference type="InterPro" id="IPR029044">
    <property type="entry name" value="Nucleotide-diphossugar_trans"/>
</dbReference>
<reference evidence="7 8" key="1">
    <citation type="journal article" date="2019" name="Int. J. Syst. Evol. Microbiol.">
        <title>The Global Catalogue of Microorganisms (GCM) 10K type strain sequencing project: providing services to taxonomists for standard genome sequencing and annotation.</title>
        <authorList>
            <consortium name="The Broad Institute Genomics Platform"/>
            <consortium name="The Broad Institute Genome Sequencing Center for Infectious Disease"/>
            <person name="Wu L."/>
            <person name="Ma J."/>
        </authorList>
    </citation>
    <scope>NUCLEOTIDE SEQUENCE [LARGE SCALE GENOMIC DNA]</scope>
    <source>
        <strain evidence="7 8">CGMCC 1.3240</strain>
    </source>
</reference>
<keyword evidence="8" id="KW-1185">Reference proteome</keyword>
<evidence type="ECO:0000313" key="7">
    <source>
        <dbReference type="EMBL" id="MFC6905801.1"/>
    </source>
</evidence>
<dbReference type="GO" id="GO:0005886">
    <property type="term" value="C:plasma membrane"/>
    <property type="evidence" value="ECO:0007669"/>
    <property type="project" value="UniProtKB-SubCell"/>
</dbReference>
<dbReference type="RefSeq" id="WP_340604329.1">
    <property type="nucleotide sequence ID" value="NZ_JBBMXV010000003.1"/>
</dbReference>
<dbReference type="Gene3D" id="3.90.550.10">
    <property type="entry name" value="Spore Coat Polysaccharide Biosynthesis Protein SpsA, Chain A"/>
    <property type="match status" value="1"/>
</dbReference>
<evidence type="ECO:0000259" key="6">
    <source>
        <dbReference type="Pfam" id="PF00535"/>
    </source>
</evidence>
<dbReference type="Pfam" id="PF00535">
    <property type="entry name" value="Glycos_transf_2"/>
    <property type="match status" value="1"/>
</dbReference>
<dbReference type="Proteomes" id="UP001596312">
    <property type="component" value="Unassembled WGS sequence"/>
</dbReference>
<keyword evidence="3 7" id="KW-0328">Glycosyltransferase</keyword>
<dbReference type="SUPFAM" id="SSF53448">
    <property type="entry name" value="Nucleotide-diphospho-sugar transferases"/>
    <property type="match status" value="1"/>
</dbReference>
<evidence type="ECO:0000313" key="8">
    <source>
        <dbReference type="Proteomes" id="UP001596312"/>
    </source>
</evidence>
<accession>A0ABD5V4Q4</accession>
<evidence type="ECO:0000256" key="1">
    <source>
        <dbReference type="ARBA" id="ARBA00004236"/>
    </source>
</evidence>
<dbReference type="GO" id="GO:0016757">
    <property type="term" value="F:glycosyltransferase activity"/>
    <property type="evidence" value="ECO:0007669"/>
    <property type="project" value="UniProtKB-KW"/>
</dbReference>
<dbReference type="InterPro" id="IPR001173">
    <property type="entry name" value="Glyco_trans_2-like"/>
</dbReference>
<protein>
    <submittedName>
        <fullName evidence="7">Glycosyltransferase</fullName>
        <ecNumber evidence="7">2.4.-.-</ecNumber>
    </submittedName>
</protein>
<sequence>MVSVSVIVPCYNSEGTLSECLESLVNQSYDDINQIIVVDNGSTDNSKTIANSYPVNTFDYTAIQGSYAARNFGIKQTNSELIAFTDADCTPHHDWIAQLVSCYQSSSADLVGGSVDFNFSTNSTFEIHDATTSMNNKRLVKERGSSVTANLLVRASIFEDIGLFPADLRSGGDVKWTRSAVRSGYEITYCETATIKHPTRNSIELFKKYYRLGYGEGQKIKNSGNITILKRISISLLPRPFSYIRRDLNFNNMSASRLTLLQLFFVGWICRMIQGYGKINGIKSKVESN</sequence>
<evidence type="ECO:0000256" key="5">
    <source>
        <dbReference type="ARBA" id="ARBA00023136"/>
    </source>
</evidence>
<dbReference type="PANTHER" id="PTHR43646">
    <property type="entry name" value="GLYCOSYLTRANSFERASE"/>
    <property type="match status" value="1"/>
</dbReference>
<comment type="subcellular location">
    <subcellularLocation>
        <location evidence="1">Cell membrane</location>
    </subcellularLocation>
</comment>
<evidence type="ECO:0000256" key="3">
    <source>
        <dbReference type="ARBA" id="ARBA00022676"/>
    </source>
</evidence>
<comment type="caution">
    <text evidence="7">The sequence shown here is derived from an EMBL/GenBank/DDBJ whole genome shotgun (WGS) entry which is preliminary data.</text>
</comment>